<evidence type="ECO:0000256" key="5">
    <source>
        <dbReference type="ARBA" id="ARBA00022741"/>
    </source>
</evidence>
<dbReference type="FunFam" id="1.10.240.10:FF:000002">
    <property type="entry name" value="Tryptophan--tRNA ligase"/>
    <property type="match status" value="1"/>
</dbReference>
<dbReference type="CDD" id="cd00806">
    <property type="entry name" value="TrpRS_core"/>
    <property type="match status" value="1"/>
</dbReference>
<dbReference type="PRINTS" id="PR01039">
    <property type="entry name" value="TRNASYNTHTRP"/>
</dbReference>
<dbReference type="InterPro" id="IPR001412">
    <property type="entry name" value="aa-tRNA-synth_I_CS"/>
</dbReference>
<proteinExistence type="inferred from homology"/>
<dbReference type="InterPro" id="IPR050203">
    <property type="entry name" value="Trp-tRNA_synthetase"/>
</dbReference>
<dbReference type="EC" id="6.1.1.2" evidence="3"/>
<evidence type="ECO:0000256" key="8">
    <source>
        <dbReference type="ARBA" id="ARBA00023146"/>
    </source>
</evidence>
<evidence type="ECO:0000313" key="12">
    <source>
        <dbReference type="Proteomes" id="UP001367676"/>
    </source>
</evidence>
<dbReference type="EMBL" id="JBBCAQ010000003">
    <property type="protein sequence ID" value="KAK7604551.1"/>
    <property type="molecule type" value="Genomic_DNA"/>
</dbReference>
<dbReference type="PANTHER" id="PTHR43766:SF1">
    <property type="entry name" value="TRYPTOPHAN--TRNA LIGASE, MITOCHONDRIAL"/>
    <property type="match status" value="1"/>
</dbReference>
<keyword evidence="7 10" id="KW-0648">Protein biosynthesis</keyword>
<dbReference type="GO" id="GO:0005524">
    <property type="term" value="F:ATP binding"/>
    <property type="evidence" value="ECO:0007669"/>
    <property type="project" value="UniProtKB-KW"/>
</dbReference>
<evidence type="ECO:0000256" key="9">
    <source>
        <dbReference type="ARBA" id="ARBA00030268"/>
    </source>
</evidence>
<dbReference type="PANTHER" id="PTHR43766">
    <property type="entry name" value="TRYPTOPHAN--TRNA LIGASE, MITOCHONDRIAL"/>
    <property type="match status" value="1"/>
</dbReference>
<reference evidence="11 12" key="1">
    <citation type="submission" date="2024-03" db="EMBL/GenBank/DDBJ databases">
        <title>Adaptation during the transition from Ophiocordyceps entomopathogen to insect associate is accompanied by gene loss and intensified selection.</title>
        <authorList>
            <person name="Ward C.M."/>
            <person name="Onetto C.A."/>
            <person name="Borneman A.R."/>
        </authorList>
    </citation>
    <scope>NUCLEOTIDE SEQUENCE [LARGE SCALE GENOMIC DNA]</scope>
    <source>
        <strain evidence="11">AWRI1</strain>
        <tissue evidence="11">Single Adult Female</tissue>
    </source>
</reference>
<evidence type="ECO:0000256" key="6">
    <source>
        <dbReference type="ARBA" id="ARBA00022840"/>
    </source>
</evidence>
<dbReference type="GO" id="GO:0005759">
    <property type="term" value="C:mitochondrial matrix"/>
    <property type="evidence" value="ECO:0007669"/>
    <property type="project" value="TreeGrafter"/>
</dbReference>
<evidence type="ECO:0000256" key="1">
    <source>
        <dbReference type="ARBA" id="ARBA00004173"/>
    </source>
</evidence>
<dbReference type="GO" id="GO:0070183">
    <property type="term" value="P:mitochondrial tryptophanyl-tRNA aminoacylation"/>
    <property type="evidence" value="ECO:0007669"/>
    <property type="project" value="TreeGrafter"/>
</dbReference>
<evidence type="ECO:0000256" key="10">
    <source>
        <dbReference type="RuleBase" id="RU363036"/>
    </source>
</evidence>
<dbReference type="Gene3D" id="1.10.240.10">
    <property type="entry name" value="Tyrosyl-Transfer RNA Synthetase"/>
    <property type="match status" value="1"/>
</dbReference>
<comment type="subcellular location">
    <subcellularLocation>
        <location evidence="1">Mitochondrion</location>
    </subcellularLocation>
</comment>
<evidence type="ECO:0000256" key="2">
    <source>
        <dbReference type="ARBA" id="ARBA00005594"/>
    </source>
</evidence>
<evidence type="ECO:0000256" key="7">
    <source>
        <dbReference type="ARBA" id="ARBA00022917"/>
    </source>
</evidence>
<dbReference type="GO" id="GO:0004830">
    <property type="term" value="F:tryptophan-tRNA ligase activity"/>
    <property type="evidence" value="ECO:0007669"/>
    <property type="project" value="UniProtKB-EC"/>
</dbReference>
<sequence>MVLLLLHSCRVFNWQRQSRILGHVKLPTRSCSSKTAWPDRILSGIQPTGVLHIGNYFGAVKNWVDLQNSNHDVLCAIVDLHSMTLPYDPQKLPQHILLMAASLISCGIDPEKSILFLQSEVPQHTQLCWILSTCTTLRRLAQLPQYSEKSEYLEKPLLGLLWYPVLQAADILVYKATRIPVGKDQVQHLQLANALVRTFNLKYGETFPHSKPIFNPNNAARIRSLIDPTKKMSKSFPDPNSRIDITDPPDLIASKLKLANLESTLSIVYDPQTRPGVSNLIEMHSALTGRQISEVCQEFKDFDIERYRETVTEVMVETLRPIQSEVDRLLNNKEYIISALKKGTQKATDIAADTWRSVTEKTGNHLIKYEKK</sequence>
<gene>
    <name evidence="11" type="ORF">V9T40_005737</name>
</gene>
<dbReference type="NCBIfam" id="TIGR00233">
    <property type="entry name" value="trpS"/>
    <property type="match status" value="1"/>
</dbReference>
<dbReference type="PROSITE" id="PS00178">
    <property type="entry name" value="AA_TRNA_LIGASE_I"/>
    <property type="match status" value="1"/>
</dbReference>
<accession>A0AAN9Y9X1</accession>
<evidence type="ECO:0000256" key="4">
    <source>
        <dbReference type="ARBA" id="ARBA00022598"/>
    </source>
</evidence>
<dbReference type="Proteomes" id="UP001367676">
    <property type="component" value="Unassembled WGS sequence"/>
</dbReference>
<evidence type="ECO:0000256" key="3">
    <source>
        <dbReference type="ARBA" id="ARBA00013161"/>
    </source>
</evidence>
<comment type="similarity">
    <text evidence="2 10">Belongs to the class-I aminoacyl-tRNA synthetase family.</text>
</comment>
<keyword evidence="6 10" id="KW-0067">ATP-binding</keyword>
<organism evidence="11 12">
    <name type="scientific">Parthenolecanium corni</name>
    <dbReference type="NCBI Taxonomy" id="536013"/>
    <lineage>
        <taxon>Eukaryota</taxon>
        <taxon>Metazoa</taxon>
        <taxon>Ecdysozoa</taxon>
        <taxon>Arthropoda</taxon>
        <taxon>Hexapoda</taxon>
        <taxon>Insecta</taxon>
        <taxon>Pterygota</taxon>
        <taxon>Neoptera</taxon>
        <taxon>Paraneoptera</taxon>
        <taxon>Hemiptera</taxon>
        <taxon>Sternorrhyncha</taxon>
        <taxon>Coccoidea</taxon>
        <taxon>Coccidae</taxon>
        <taxon>Parthenolecanium</taxon>
    </lineage>
</organism>
<keyword evidence="12" id="KW-1185">Reference proteome</keyword>
<dbReference type="AlphaFoldDB" id="A0AAN9Y9X1"/>
<comment type="caution">
    <text evidence="11">The sequence shown here is derived from an EMBL/GenBank/DDBJ whole genome shotgun (WGS) entry which is preliminary data.</text>
</comment>
<dbReference type="Pfam" id="PF00579">
    <property type="entry name" value="tRNA-synt_1b"/>
    <property type="match status" value="1"/>
</dbReference>
<dbReference type="InterPro" id="IPR002306">
    <property type="entry name" value="Trp-tRNA-ligase"/>
</dbReference>
<protein>
    <recommendedName>
        <fullName evidence="3">tryptophan--tRNA ligase</fullName>
        <ecNumber evidence="3">6.1.1.2</ecNumber>
    </recommendedName>
    <alternativeName>
        <fullName evidence="9">Tryptophanyl-tRNA synthetase</fullName>
    </alternativeName>
</protein>
<dbReference type="InterPro" id="IPR002305">
    <property type="entry name" value="aa-tRNA-synth_Ic"/>
</dbReference>
<name>A0AAN9Y9X1_9HEMI</name>
<dbReference type="SUPFAM" id="SSF52374">
    <property type="entry name" value="Nucleotidylyl transferase"/>
    <property type="match status" value="1"/>
</dbReference>
<keyword evidence="5 10" id="KW-0547">Nucleotide-binding</keyword>
<keyword evidence="8 10" id="KW-0030">Aminoacyl-tRNA synthetase</keyword>
<dbReference type="Gene3D" id="3.40.50.620">
    <property type="entry name" value="HUPs"/>
    <property type="match status" value="1"/>
</dbReference>
<keyword evidence="4 10" id="KW-0436">Ligase</keyword>
<evidence type="ECO:0000313" key="11">
    <source>
        <dbReference type="EMBL" id="KAK7604551.1"/>
    </source>
</evidence>
<dbReference type="InterPro" id="IPR014729">
    <property type="entry name" value="Rossmann-like_a/b/a_fold"/>
</dbReference>